<organism evidence="3 4">
    <name type="scientific">Frankia canadensis</name>
    <dbReference type="NCBI Taxonomy" id="1836972"/>
    <lineage>
        <taxon>Bacteria</taxon>
        <taxon>Bacillati</taxon>
        <taxon>Actinomycetota</taxon>
        <taxon>Actinomycetes</taxon>
        <taxon>Frankiales</taxon>
        <taxon>Frankiaceae</taxon>
        <taxon>Frankia</taxon>
    </lineage>
</organism>
<dbReference type="OrthoDB" id="3214038at2"/>
<evidence type="ECO:0000256" key="2">
    <source>
        <dbReference type="SAM" id="Phobius"/>
    </source>
</evidence>
<evidence type="ECO:0000256" key="1">
    <source>
        <dbReference type="SAM" id="MobiDB-lite"/>
    </source>
</evidence>
<reference evidence="3 4" key="1">
    <citation type="submission" date="2017-06" db="EMBL/GenBank/DDBJ databases">
        <authorList>
            <person name="Kim H.J."/>
            <person name="Triplett B.A."/>
        </authorList>
    </citation>
    <scope>NUCLEOTIDE SEQUENCE [LARGE SCALE GENOMIC DNA]</scope>
    <source>
        <strain evidence="3">FRACA_ARgP5</strain>
    </source>
</reference>
<protein>
    <submittedName>
        <fullName evidence="3">Uncharacterized protein</fullName>
    </submittedName>
</protein>
<keyword evidence="4" id="KW-1185">Reference proteome</keyword>
<keyword evidence="2" id="KW-0812">Transmembrane</keyword>
<keyword evidence="2" id="KW-0472">Membrane</keyword>
<feature type="region of interest" description="Disordered" evidence="1">
    <location>
        <begin position="1"/>
        <end position="101"/>
    </location>
</feature>
<dbReference type="RefSeq" id="WP_133150567.1">
    <property type="nucleotide sequence ID" value="NZ_FZMO01000045.1"/>
</dbReference>
<evidence type="ECO:0000313" key="3">
    <source>
        <dbReference type="EMBL" id="SNQ46401.1"/>
    </source>
</evidence>
<accession>A0A2I2KL52</accession>
<sequence length="299" mass="31097">MLGTAGPRAARGGPAGEPHARLAPDLPPLGATDSIPLPVVPGTDPFGLPPAAAARDTEPGRADSLPGLLPGLPPEPVPPAPGGFGAPDPTGRLSPGRPTADRHKVLVDRRLLFAGGGILMALVILFGALAFTGGDGDSDAARPGTTPAGSASPSASPDGQSTGDPRDALRSALNPTVMTGCAAPQRSDSAYADATLSCRTPAGIEVTAFHFPNRSAVDRQIGARETYYVDEGNCDDGQQSSERWSSSAQRAGGNRLCYFFANRFYEFWTYDDSLVAFSVDDAEAGHLNAWWHSFDPLRH</sequence>
<feature type="transmembrane region" description="Helical" evidence="2">
    <location>
        <begin position="111"/>
        <end position="131"/>
    </location>
</feature>
<dbReference type="EMBL" id="FZMO01000045">
    <property type="protein sequence ID" value="SNQ46401.1"/>
    <property type="molecule type" value="Genomic_DNA"/>
</dbReference>
<feature type="compositionally biased region" description="Low complexity" evidence="1">
    <location>
        <begin position="1"/>
        <end position="12"/>
    </location>
</feature>
<keyword evidence="2" id="KW-1133">Transmembrane helix</keyword>
<dbReference type="AlphaFoldDB" id="A0A2I2KL52"/>
<evidence type="ECO:0000313" key="4">
    <source>
        <dbReference type="Proteomes" id="UP000234331"/>
    </source>
</evidence>
<proteinExistence type="predicted"/>
<dbReference type="Proteomes" id="UP000234331">
    <property type="component" value="Unassembled WGS sequence"/>
</dbReference>
<name>A0A2I2KL52_9ACTN</name>
<feature type="region of interest" description="Disordered" evidence="1">
    <location>
        <begin position="136"/>
        <end position="170"/>
    </location>
</feature>
<gene>
    <name evidence="3" type="ORF">FRACA_1390017</name>
</gene>
<feature type="compositionally biased region" description="Low complexity" evidence="1">
    <location>
        <begin position="143"/>
        <end position="157"/>
    </location>
</feature>
<feature type="compositionally biased region" description="Pro residues" evidence="1">
    <location>
        <begin position="71"/>
        <end position="81"/>
    </location>
</feature>